<sequence length="147" mass="17247">MLSGQFKWSTLFIIYHRIPDQGCLGALGGTHVEVRVVDSDKPRYRNQKGQVSINVLGYSIWKGVRYHLKEWERGPNRPQSPHELFNLRHSSARNMLDDPLELEVPDVVNNRVDPKVEFVSTIDVTPAWTAWHDELSMDMYHEWLHRR</sequence>
<gene>
    <name evidence="1" type="ORF">Sradi_1769700</name>
    <name evidence="2" type="ORF">Sradi_1770000</name>
</gene>
<organism evidence="2">
    <name type="scientific">Sesamum radiatum</name>
    <name type="common">Black benniseed</name>
    <dbReference type="NCBI Taxonomy" id="300843"/>
    <lineage>
        <taxon>Eukaryota</taxon>
        <taxon>Viridiplantae</taxon>
        <taxon>Streptophyta</taxon>
        <taxon>Embryophyta</taxon>
        <taxon>Tracheophyta</taxon>
        <taxon>Spermatophyta</taxon>
        <taxon>Magnoliopsida</taxon>
        <taxon>eudicotyledons</taxon>
        <taxon>Gunneridae</taxon>
        <taxon>Pentapetalae</taxon>
        <taxon>asterids</taxon>
        <taxon>lamiids</taxon>
        <taxon>Lamiales</taxon>
        <taxon>Pedaliaceae</taxon>
        <taxon>Sesamum</taxon>
    </lineage>
</organism>
<protein>
    <submittedName>
        <fullName evidence="2">Uncharacterized protein</fullName>
    </submittedName>
</protein>
<evidence type="ECO:0000313" key="1">
    <source>
        <dbReference type="EMBL" id="KAL0408353.1"/>
    </source>
</evidence>
<accession>A0AAW2TY84</accession>
<name>A0AAW2TY84_SESRA</name>
<comment type="caution">
    <text evidence="2">The sequence shown here is derived from an EMBL/GenBank/DDBJ whole genome shotgun (WGS) entry which is preliminary data.</text>
</comment>
<reference evidence="2" key="2">
    <citation type="journal article" date="2024" name="Plant">
        <title>Genomic evolution and insights into agronomic trait innovations of Sesamum species.</title>
        <authorList>
            <person name="Miao H."/>
            <person name="Wang L."/>
            <person name="Qu L."/>
            <person name="Liu H."/>
            <person name="Sun Y."/>
            <person name="Le M."/>
            <person name="Wang Q."/>
            <person name="Wei S."/>
            <person name="Zheng Y."/>
            <person name="Lin W."/>
            <person name="Duan Y."/>
            <person name="Cao H."/>
            <person name="Xiong S."/>
            <person name="Wang X."/>
            <person name="Wei L."/>
            <person name="Li C."/>
            <person name="Ma Q."/>
            <person name="Ju M."/>
            <person name="Zhao R."/>
            <person name="Li G."/>
            <person name="Mu C."/>
            <person name="Tian Q."/>
            <person name="Mei H."/>
            <person name="Zhang T."/>
            <person name="Gao T."/>
            <person name="Zhang H."/>
        </authorList>
    </citation>
    <scope>NUCLEOTIDE SEQUENCE</scope>
    <source>
        <strain evidence="2">G02</strain>
    </source>
</reference>
<dbReference type="EMBL" id="JACGWJ010000007">
    <property type="protein sequence ID" value="KAL0408353.1"/>
    <property type="molecule type" value="Genomic_DNA"/>
</dbReference>
<proteinExistence type="predicted"/>
<dbReference type="EMBL" id="JACGWJ010000007">
    <property type="protein sequence ID" value="KAL0408356.1"/>
    <property type="molecule type" value="Genomic_DNA"/>
</dbReference>
<reference evidence="2" key="1">
    <citation type="submission" date="2020-06" db="EMBL/GenBank/DDBJ databases">
        <authorList>
            <person name="Li T."/>
            <person name="Hu X."/>
            <person name="Zhang T."/>
            <person name="Song X."/>
            <person name="Zhang H."/>
            <person name="Dai N."/>
            <person name="Sheng W."/>
            <person name="Hou X."/>
            <person name="Wei L."/>
        </authorList>
    </citation>
    <scope>NUCLEOTIDE SEQUENCE</scope>
    <source>
        <strain evidence="2">G02</strain>
        <tissue evidence="2">Leaf</tissue>
    </source>
</reference>
<evidence type="ECO:0000313" key="2">
    <source>
        <dbReference type="EMBL" id="KAL0408356.1"/>
    </source>
</evidence>
<dbReference type="AlphaFoldDB" id="A0AAW2TY84"/>